<evidence type="ECO:0000313" key="3">
    <source>
        <dbReference type="Proteomes" id="UP000619293"/>
    </source>
</evidence>
<reference evidence="2 3" key="1">
    <citation type="submission" date="2021-01" db="EMBL/GenBank/DDBJ databases">
        <title>Whole genome shotgun sequence of Catellatospora chokoriensis NBRC 107358.</title>
        <authorList>
            <person name="Komaki H."/>
            <person name="Tamura T."/>
        </authorList>
    </citation>
    <scope>NUCLEOTIDE SEQUENCE [LARGE SCALE GENOMIC DNA]</scope>
    <source>
        <strain evidence="2 3">NBRC 107358</strain>
    </source>
</reference>
<proteinExistence type="predicted"/>
<dbReference type="Proteomes" id="UP000619293">
    <property type="component" value="Unassembled WGS sequence"/>
</dbReference>
<evidence type="ECO:0000313" key="2">
    <source>
        <dbReference type="EMBL" id="GIF91657.1"/>
    </source>
</evidence>
<organism evidence="2 3">
    <name type="scientific">Catellatospora chokoriensis</name>
    <dbReference type="NCBI Taxonomy" id="310353"/>
    <lineage>
        <taxon>Bacteria</taxon>
        <taxon>Bacillati</taxon>
        <taxon>Actinomycetota</taxon>
        <taxon>Actinomycetes</taxon>
        <taxon>Micromonosporales</taxon>
        <taxon>Micromonosporaceae</taxon>
        <taxon>Catellatospora</taxon>
    </lineage>
</organism>
<dbReference type="InterPro" id="IPR058652">
    <property type="entry name" value="VapC50_C"/>
</dbReference>
<accession>A0A8J3K393</accession>
<dbReference type="AlphaFoldDB" id="A0A8J3K393"/>
<gene>
    <name evidence="2" type="ORF">Cch02nite_51010</name>
</gene>
<keyword evidence="3" id="KW-1185">Reference proteome</keyword>
<sequence length="41" mass="4523">MVWSCIQQIADARTMRPQAAQDVLAQLERDGLIRAVARIGA</sequence>
<evidence type="ECO:0000259" key="1">
    <source>
        <dbReference type="Pfam" id="PF26343"/>
    </source>
</evidence>
<feature type="domain" description="VapC50 C-terminal" evidence="1">
    <location>
        <begin position="2"/>
        <end position="40"/>
    </location>
</feature>
<protein>
    <recommendedName>
        <fullName evidence="1">VapC50 C-terminal domain-containing protein</fullName>
    </recommendedName>
</protein>
<name>A0A8J3K393_9ACTN</name>
<dbReference type="Pfam" id="PF26343">
    <property type="entry name" value="VapC50_C"/>
    <property type="match status" value="1"/>
</dbReference>
<dbReference type="EMBL" id="BONG01000035">
    <property type="protein sequence ID" value="GIF91657.1"/>
    <property type="molecule type" value="Genomic_DNA"/>
</dbReference>
<comment type="caution">
    <text evidence="2">The sequence shown here is derived from an EMBL/GenBank/DDBJ whole genome shotgun (WGS) entry which is preliminary data.</text>
</comment>